<organism evidence="2 3">
    <name type="scientific">Faecalibacterium cf. prausnitzii KLE1255</name>
    <dbReference type="NCBI Taxonomy" id="748224"/>
    <lineage>
        <taxon>Bacteria</taxon>
        <taxon>Bacillati</taxon>
        <taxon>Bacillota</taxon>
        <taxon>Clostridia</taxon>
        <taxon>Eubacteriales</taxon>
        <taxon>Oscillospiraceae</taxon>
        <taxon>Faecalibacterium</taxon>
    </lineage>
</organism>
<protein>
    <submittedName>
        <fullName evidence="2">Uncharacterized protein</fullName>
    </submittedName>
</protein>
<evidence type="ECO:0000313" key="2">
    <source>
        <dbReference type="EMBL" id="EFQ07311.1"/>
    </source>
</evidence>
<dbReference type="HOGENOM" id="CLU_2806124_0_0_9"/>
<comment type="caution">
    <text evidence="2">The sequence shown here is derived from an EMBL/GenBank/DDBJ whole genome shotgun (WGS) entry which is preliminary data.</text>
</comment>
<name>E2ZHP3_9FIRM</name>
<dbReference type="RefSeq" id="WP_005940885.1">
    <property type="nucleotide sequence ID" value="NZ_GL538303.1"/>
</dbReference>
<dbReference type="EMBL" id="AECU01000098">
    <property type="protein sequence ID" value="EFQ07311.1"/>
    <property type="molecule type" value="Genomic_DNA"/>
</dbReference>
<evidence type="ECO:0000256" key="1">
    <source>
        <dbReference type="SAM" id="MobiDB-lite"/>
    </source>
</evidence>
<feature type="compositionally biased region" description="Basic and acidic residues" evidence="1">
    <location>
        <begin position="1"/>
        <end position="28"/>
    </location>
</feature>
<proteinExistence type="predicted"/>
<dbReference type="AlphaFoldDB" id="E2ZHP3"/>
<gene>
    <name evidence="2" type="ORF">HMPREF9436_01182</name>
</gene>
<evidence type="ECO:0000313" key="3">
    <source>
        <dbReference type="Proteomes" id="UP000006028"/>
    </source>
</evidence>
<accession>E2ZHP3</accession>
<feature type="region of interest" description="Disordered" evidence="1">
    <location>
        <begin position="1"/>
        <end position="29"/>
    </location>
</feature>
<dbReference type="STRING" id="748224.HMPREF9436_01182"/>
<dbReference type="Proteomes" id="UP000006028">
    <property type="component" value="Unassembled WGS sequence"/>
</dbReference>
<sequence>MIQWKKDNLPTRQEKEAAAKKQQEREQLPETVTALKAAQSDTDEMVVDQEYRITMLELGVSDTDDTDNADNT</sequence>
<dbReference type="BioCyc" id="FCF748224-HMP:GTSS-2633-MONOMER"/>
<reference evidence="2 3" key="1">
    <citation type="submission" date="2010-08" db="EMBL/GenBank/DDBJ databases">
        <authorList>
            <person name="Weinstock G."/>
            <person name="Sodergren E."/>
            <person name="Clifton S."/>
            <person name="Fulton L."/>
            <person name="Fulton B."/>
            <person name="Courtney L."/>
            <person name="Fronick C."/>
            <person name="Harrison M."/>
            <person name="Strong C."/>
            <person name="Farmer C."/>
            <person name="Delahaunty K."/>
            <person name="Markovic C."/>
            <person name="Hall O."/>
            <person name="Minx P."/>
            <person name="Tomlinson C."/>
            <person name="Mitreva M."/>
            <person name="Hou S."/>
            <person name="Chen J."/>
            <person name="Wollam A."/>
            <person name="Pepin K.H."/>
            <person name="Johnson M."/>
            <person name="Bhonagiri V."/>
            <person name="Zhang X."/>
            <person name="Suruliraj S."/>
            <person name="Warren W."/>
            <person name="Chinwalla A."/>
            <person name="Mardis E.R."/>
            <person name="Wilson R.K."/>
        </authorList>
    </citation>
    <scope>NUCLEOTIDE SEQUENCE [LARGE SCALE GENOMIC DNA]</scope>
    <source>
        <strain evidence="2 3">KLE1255</strain>
    </source>
</reference>